<evidence type="ECO:0000256" key="4">
    <source>
        <dbReference type="ARBA" id="ARBA00004285"/>
    </source>
</evidence>
<evidence type="ECO:0000256" key="14">
    <source>
        <dbReference type="ARBA" id="ARBA00022889"/>
    </source>
</evidence>
<dbReference type="GO" id="GO:0033634">
    <property type="term" value="P:positive regulation of cell-cell adhesion mediated by integrin"/>
    <property type="evidence" value="ECO:0007669"/>
    <property type="project" value="TreeGrafter"/>
</dbReference>
<evidence type="ECO:0000256" key="8">
    <source>
        <dbReference type="ARBA" id="ARBA00004510"/>
    </source>
</evidence>
<evidence type="ECO:0000256" key="12">
    <source>
        <dbReference type="ARBA" id="ARBA00022692"/>
    </source>
</evidence>
<dbReference type="GO" id="GO:0030175">
    <property type="term" value="C:filopodium"/>
    <property type="evidence" value="ECO:0007669"/>
    <property type="project" value="UniProtKB-SubCell"/>
</dbReference>
<keyword evidence="15 21" id="KW-1133">Transmembrane helix</keyword>
<evidence type="ECO:0000256" key="16">
    <source>
        <dbReference type="ARBA" id="ARBA00023136"/>
    </source>
</evidence>
<keyword evidence="11" id="KW-1003">Cell membrane</keyword>
<evidence type="ECO:0000313" key="22">
    <source>
        <dbReference type="Proteomes" id="UP000286641"/>
    </source>
</evidence>
<keyword evidence="13" id="KW-0732">Signal</keyword>
<evidence type="ECO:0000256" key="1">
    <source>
        <dbReference type="ARBA" id="ARBA00003167"/>
    </source>
</evidence>
<evidence type="ECO:0000256" key="11">
    <source>
        <dbReference type="ARBA" id="ARBA00022475"/>
    </source>
</evidence>
<evidence type="ECO:0000256" key="10">
    <source>
        <dbReference type="ARBA" id="ARBA00017371"/>
    </source>
</evidence>
<protein>
    <recommendedName>
        <fullName evidence="10">Podocalyxin</fullName>
    </recommendedName>
    <alternativeName>
        <fullName evidence="19">Podocalyxin-like protein 1</fullName>
    </alternativeName>
</protein>
<evidence type="ECO:0000256" key="21">
    <source>
        <dbReference type="SAM" id="Phobius"/>
    </source>
</evidence>
<dbReference type="AlphaFoldDB" id="A0A3Q7MS90"/>
<evidence type="ECO:0000256" key="2">
    <source>
        <dbReference type="ARBA" id="ARBA00004105"/>
    </source>
</evidence>
<dbReference type="InParanoid" id="A0A3Q7MS90"/>
<keyword evidence="17" id="KW-0325">Glycoprotein</keyword>
<feature type="compositionally biased region" description="Basic residues" evidence="20">
    <location>
        <begin position="14"/>
        <end position="39"/>
    </location>
</feature>
<evidence type="ECO:0000256" key="18">
    <source>
        <dbReference type="ARBA" id="ARBA00023273"/>
    </source>
</evidence>
<evidence type="ECO:0000256" key="3">
    <source>
        <dbReference type="ARBA" id="ARBA00004221"/>
    </source>
</evidence>
<dbReference type="GO" id="GO:0016324">
    <property type="term" value="C:apical plasma membrane"/>
    <property type="evidence" value="ECO:0007669"/>
    <property type="project" value="UniProtKB-SubCell"/>
</dbReference>
<keyword evidence="12 21" id="KW-0812">Transmembrane</keyword>
<keyword evidence="14" id="KW-0130">Cell adhesion</keyword>
<dbReference type="GO" id="GO:0022408">
    <property type="term" value="P:negative regulation of cell-cell adhesion"/>
    <property type="evidence" value="ECO:0007669"/>
    <property type="project" value="TreeGrafter"/>
</dbReference>
<dbReference type="InterPro" id="IPR013836">
    <property type="entry name" value="CD34/Podocalyxin"/>
</dbReference>
<accession>A0A3Q7MS90</accession>
<dbReference type="GO" id="GO:0032534">
    <property type="term" value="P:regulation of microvillus assembly"/>
    <property type="evidence" value="ECO:0007669"/>
    <property type="project" value="TreeGrafter"/>
</dbReference>
<name>A0A3Q7MS90_CALUR</name>
<feature type="compositionally biased region" description="Polar residues" evidence="20">
    <location>
        <begin position="286"/>
        <end position="329"/>
    </location>
</feature>
<dbReference type="GO" id="GO:0007155">
    <property type="term" value="P:cell adhesion"/>
    <property type="evidence" value="ECO:0007669"/>
    <property type="project" value="UniProtKB-KW"/>
</dbReference>
<feature type="compositionally biased region" description="Pro residues" evidence="20">
    <location>
        <begin position="72"/>
        <end position="85"/>
    </location>
</feature>
<dbReference type="PANTHER" id="PTHR12067">
    <property type="entry name" value="PODOCALYXIN"/>
    <property type="match status" value="1"/>
</dbReference>
<dbReference type="PANTHER" id="PTHR12067:SF5">
    <property type="entry name" value="PODOCALYXIN"/>
    <property type="match status" value="1"/>
</dbReference>
<feature type="compositionally biased region" description="Polar residues" evidence="20">
    <location>
        <begin position="369"/>
        <end position="387"/>
    </location>
</feature>
<dbReference type="GO" id="GO:0030027">
    <property type="term" value="C:lamellipodium"/>
    <property type="evidence" value="ECO:0007669"/>
    <property type="project" value="UniProtKB-SubCell"/>
</dbReference>
<feature type="compositionally biased region" description="Low complexity" evidence="20">
    <location>
        <begin position="408"/>
        <end position="449"/>
    </location>
</feature>
<dbReference type="RefSeq" id="XP_025710558.1">
    <property type="nucleotide sequence ID" value="XM_025854773.1"/>
</dbReference>
<proteinExistence type="inferred from homology"/>
<feature type="compositionally biased region" description="Polar residues" evidence="20">
    <location>
        <begin position="471"/>
        <end position="483"/>
    </location>
</feature>
<dbReference type="Pfam" id="PF06365">
    <property type="entry name" value="CD34_antigen"/>
    <property type="match status" value="1"/>
</dbReference>
<keyword evidence="22" id="KW-1185">Reference proteome</keyword>
<gene>
    <name evidence="23" type="primary">PODXL</name>
</gene>
<dbReference type="GO" id="GO:0001726">
    <property type="term" value="C:ruffle"/>
    <property type="evidence" value="ECO:0007669"/>
    <property type="project" value="UniProtKB-SubCell"/>
</dbReference>
<evidence type="ECO:0000256" key="5">
    <source>
        <dbReference type="ARBA" id="ARBA00004466"/>
    </source>
</evidence>
<evidence type="ECO:0000256" key="13">
    <source>
        <dbReference type="ARBA" id="ARBA00022729"/>
    </source>
</evidence>
<reference evidence="23" key="2">
    <citation type="submission" date="2025-08" db="UniProtKB">
        <authorList>
            <consortium name="RefSeq"/>
        </authorList>
    </citation>
    <scope>IDENTIFICATION</scope>
    <source>
        <tissue evidence="23">Blood</tissue>
    </source>
</reference>
<comment type="similarity">
    <text evidence="9">Belongs to the podocalyxin family.</text>
</comment>
<feature type="compositionally biased region" description="Low complexity" evidence="20">
    <location>
        <begin position="86"/>
        <end position="101"/>
    </location>
</feature>
<dbReference type="Proteomes" id="UP000286641">
    <property type="component" value="Unplaced"/>
</dbReference>
<keyword evidence="16 21" id="KW-0472">Membrane</keyword>
<keyword evidence="18" id="KW-0966">Cell projection</keyword>
<feature type="region of interest" description="Disordered" evidence="20">
    <location>
        <begin position="1"/>
        <end position="145"/>
    </location>
</feature>
<dbReference type="InterPro" id="IPR017403">
    <property type="entry name" value="PODXL"/>
</dbReference>
<evidence type="ECO:0000256" key="9">
    <source>
        <dbReference type="ARBA" id="ARBA00007029"/>
    </source>
</evidence>
<evidence type="ECO:0000256" key="6">
    <source>
        <dbReference type="ARBA" id="ARBA00004479"/>
    </source>
</evidence>
<dbReference type="GO" id="GO:0016477">
    <property type="term" value="P:cell migration"/>
    <property type="evidence" value="ECO:0007669"/>
    <property type="project" value="InterPro"/>
</dbReference>
<comment type="function">
    <text evidence="1">Involved in the regulation of both adhesion and cell morphology and cancer progression. Functions as an anti-adhesive molecule that maintains an open filtration pathway between neighboring foot processes in the podocyte by charge repulsion. Acts as a pro-adhesive molecule, enhancing the adherence of cells to immobilized ligands, increasing the rate of migration and cell-cell contacts in an integrin-dependent manner. Induces the formation of apical actin-dependent microvilli. Involved in the formation of a preapical plasma membrane subdomain to set up initial epithelial polarization and the apical lumen formation during renal tubulogenesis. Plays a role in cancer development and aggressiveness by inducing cell migration and invasion through its interaction with the actin-binding protein EZR. Affects EZR-dependent signaling events, leading to increased activities of the MAPK and PI3K pathways in cancer cells.</text>
</comment>
<sequence>MKQRMSPDCPVHTLQRRPARKWCGRRARPQKHCGRHLRPRAPGGGGGGGGRRGRDGSRRSRRPGPAAQTPPATQPPAAPPPPGAAPQPSSAAAAARRGRWSATREPRVTARPPEPQSGLRERRPRSRRSDARTRSHLLSARGQDTMRSALALSALLLLLLLPPRSFSQEDDKTRSDPAITTKPTTPNAPILAPAAGEVGGATDQTTASAVPRQTEKRVTAEATRGIPPTVPGSSGPTLAPGGQSAAVAPTDEVAKASSEPSVASDGTKEPQGLNKTTLGPPAEFMQSETVKSQTAGAQGSPGVTTSYMTTEGQKQATSPSPDRVSTLSPASALPLGSAPTGPYKPSANPATSKPPGSPPEGPSKIPTVAPSSLGTKAGPSSTLHGTPTTPPSLVTLEGNLQKSSMVPAVTGTSSPATGTSSPATGTSSSATGTPSSATGTPSVPGTSSSEAPQPAGPSSGPVATSPVEGSRSPSTQLASTAPRVSNIPPPPSAHGDDRIKCESPERLTDKMLILNLTKTSLCAGNSSSDDKLVTLLCRAAKAAFNPAQDKCHIRLVPIQDSQAVAVKEIAVQTKLLPRDAYESLKDKWDELKEVGVSNMKFGNQGPPEETEDRFSMPLIITIVCMASFLLLVAALYGCCHQRLSQRKDQQRLTEELQTVENGYHDNPTLEVMETSSEMQEKKVVNLNGELGDSWIVPLDNLAKDDLDEEEDTHL</sequence>
<organism evidence="22 23">
    <name type="scientific">Callorhinus ursinus</name>
    <name type="common">Northern fur seal</name>
    <dbReference type="NCBI Taxonomy" id="34884"/>
    <lineage>
        <taxon>Eukaryota</taxon>
        <taxon>Metazoa</taxon>
        <taxon>Chordata</taxon>
        <taxon>Craniata</taxon>
        <taxon>Vertebrata</taxon>
        <taxon>Euteleostomi</taxon>
        <taxon>Mammalia</taxon>
        <taxon>Eutheria</taxon>
        <taxon>Laurasiatheria</taxon>
        <taxon>Carnivora</taxon>
        <taxon>Caniformia</taxon>
        <taxon>Pinnipedia</taxon>
        <taxon>Otariidae</taxon>
        <taxon>Callorhinus</taxon>
    </lineage>
</organism>
<comment type="subcellular location">
    <subcellularLocation>
        <location evidence="3">Apical cell membrane</location>
    </subcellularLocation>
    <subcellularLocation>
        <location evidence="7">Cell projection</location>
        <location evidence="7">Filopodium</location>
    </subcellularLocation>
    <subcellularLocation>
        <location evidence="8">Cell projection</location>
        <location evidence="8">Lamellipodium</location>
    </subcellularLocation>
    <subcellularLocation>
        <location evidence="2">Cell projection</location>
        <location evidence="2">Microvillus</location>
    </subcellularLocation>
    <subcellularLocation>
        <location evidence="5">Cell projection</location>
        <location evidence="5">Ruffle</location>
    </subcellularLocation>
    <subcellularLocation>
        <location evidence="4">Membrane raft</location>
    </subcellularLocation>
    <subcellularLocation>
        <location evidence="6">Membrane</location>
        <topology evidence="6">Single-pass type I membrane protein</topology>
    </subcellularLocation>
</comment>
<evidence type="ECO:0000256" key="19">
    <source>
        <dbReference type="ARBA" id="ARBA00031141"/>
    </source>
</evidence>
<evidence type="ECO:0000313" key="23">
    <source>
        <dbReference type="RefSeq" id="XP_025710558.1"/>
    </source>
</evidence>
<evidence type="ECO:0000256" key="17">
    <source>
        <dbReference type="ARBA" id="ARBA00023180"/>
    </source>
</evidence>
<dbReference type="CTD" id="5420"/>
<evidence type="ECO:0000256" key="15">
    <source>
        <dbReference type="ARBA" id="ARBA00022989"/>
    </source>
</evidence>
<feature type="transmembrane region" description="Helical" evidence="21">
    <location>
        <begin position="614"/>
        <end position="637"/>
    </location>
</feature>
<dbReference type="GO" id="GO:0045121">
    <property type="term" value="C:membrane raft"/>
    <property type="evidence" value="ECO:0007669"/>
    <property type="project" value="UniProtKB-SubCell"/>
</dbReference>
<evidence type="ECO:0000256" key="20">
    <source>
        <dbReference type="SAM" id="MobiDB-lite"/>
    </source>
</evidence>
<evidence type="ECO:0000256" key="7">
    <source>
        <dbReference type="ARBA" id="ARBA00004486"/>
    </source>
</evidence>
<feature type="region of interest" description="Disordered" evidence="20">
    <location>
        <begin position="165"/>
        <end position="500"/>
    </location>
</feature>
<reference key="1">
    <citation type="submission" date="2019-01" db="UniProtKB">
        <authorList>
            <consortium name="RefSeq"/>
        </authorList>
    </citation>
    <scope>IDENTIFICATION</scope>
</reference>
<dbReference type="GO" id="GO:0031528">
    <property type="term" value="C:microvillus membrane"/>
    <property type="evidence" value="ECO:0007669"/>
    <property type="project" value="TreeGrafter"/>
</dbReference>